<gene>
    <name evidence="1" type="ORF">MYMAC_001863</name>
</gene>
<accession>A0A250JSC6</accession>
<proteinExistence type="predicted"/>
<dbReference type="AlphaFoldDB" id="A0A250JSC6"/>
<dbReference type="Proteomes" id="UP000217343">
    <property type="component" value="Chromosome"/>
</dbReference>
<reference evidence="1 2" key="1">
    <citation type="submission" date="2017-06" db="EMBL/GenBank/DDBJ databases">
        <title>Sequencing and comparative analysis of myxobacterial genomes.</title>
        <authorList>
            <person name="Rupp O."/>
            <person name="Goesmann A."/>
            <person name="Sogaard-Andersen L."/>
        </authorList>
    </citation>
    <scope>NUCLEOTIDE SEQUENCE [LARGE SCALE GENOMIC DNA]</scope>
    <source>
        <strain evidence="1 2">DSM 14697</strain>
    </source>
</reference>
<protein>
    <submittedName>
        <fullName evidence="1">Type II restriction enzyme</fullName>
    </submittedName>
</protein>
<name>A0A250JSC6_9BACT</name>
<dbReference type="EMBL" id="CP022203">
    <property type="protein sequence ID" value="ATB46271.1"/>
    <property type="molecule type" value="Genomic_DNA"/>
</dbReference>
<keyword evidence="2" id="KW-1185">Reference proteome</keyword>
<evidence type="ECO:0000313" key="2">
    <source>
        <dbReference type="Proteomes" id="UP000217343"/>
    </source>
</evidence>
<evidence type="ECO:0000313" key="1">
    <source>
        <dbReference type="EMBL" id="ATB46271.1"/>
    </source>
</evidence>
<sequence>MRACQNRSRISRWREELGGTYRSWFLWEERLKNFCSIHRGLATVVEDIEKGTFGNVYKGTESWSATERRWVASGRGSRPSRRWLAASITECVRPRYGWLPYQALRQAIICPISSACASMILRARVRISAMLLRRSATAAI</sequence>
<organism evidence="1 2">
    <name type="scientific">Corallococcus macrosporus DSM 14697</name>
    <dbReference type="NCBI Taxonomy" id="1189310"/>
    <lineage>
        <taxon>Bacteria</taxon>
        <taxon>Pseudomonadati</taxon>
        <taxon>Myxococcota</taxon>
        <taxon>Myxococcia</taxon>
        <taxon>Myxococcales</taxon>
        <taxon>Cystobacterineae</taxon>
        <taxon>Myxococcaceae</taxon>
        <taxon>Corallococcus</taxon>
    </lineage>
</organism>
<dbReference type="KEGG" id="mmas:MYMAC_001863"/>